<dbReference type="InterPro" id="IPR050855">
    <property type="entry name" value="NDM-1-like"/>
</dbReference>
<proteinExistence type="predicted"/>
<dbReference type="Proteomes" id="UP000440513">
    <property type="component" value="Unassembled WGS sequence"/>
</dbReference>
<dbReference type="SMART" id="SM00849">
    <property type="entry name" value="Lactamase_B"/>
    <property type="match status" value="1"/>
</dbReference>
<dbReference type="Pfam" id="PF00753">
    <property type="entry name" value="Lactamase_B"/>
    <property type="match status" value="1"/>
</dbReference>
<feature type="domain" description="Metallo-beta-lactamase" evidence="1">
    <location>
        <begin position="46"/>
        <end position="220"/>
    </location>
</feature>
<sequence length="289" mass="32717">MFIHYLSIKHYQIFCEPRQIEVETSMEGFEVTKIGKHIFCILDAGNSSFYMVEGDEKAAVIDTGITTGKKIMPLLRELTDKPLLLVVTHVHWDHIYHMDEFEEVYMCHDEKKIEETTLRTLTAGRLKPWDEIHDIHTDSVISLGGTELRICQVPGHTPGSIVILETRENYLFTGDAIGSGCGVWMQIPGSTDLKTYYDSLIHLMHWLVDNGGRMKFFGGHHMQAFESVAHPVYNPLGLGVLADMIDLVGQVLSGEIQGRPSNVSRVFTQEPLLYASYGRAEMQYLLSQK</sequence>
<dbReference type="EMBL" id="VUMS01000006">
    <property type="protein sequence ID" value="MST65973.1"/>
    <property type="molecule type" value="Genomic_DNA"/>
</dbReference>
<organism evidence="2 3">
    <name type="scientific">Oliverpabstia intestinalis</name>
    <dbReference type="NCBI Taxonomy" id="2606633"/>
    <lineage>
        <taxon>Bacteria</taxon>
        <taxon>Bacillati</taxon>
        <taxon>Bacillota</taxon>
        <taxon>Clostridia</taxon>
        <taxon>Lachnospirales</taxon>
        <taxon>Lachnospiraceae</taxon>
        <taxon>Oliverpabstia</taxon>
    </lineage>
</organism>
<dbReference type="GO" id="GO:0016787">
    <property type="term" value="F:hydrolase activity"/>
    <property type="evidence" value="ECO:0007669"/>
    <property type="project" value="UniProtKB-KW"/>
</dbReference>
<dbReference type="InterPro" id="IPR001279">
    <property type="entry name" value="Metallo-B-lactamas"/>
</dbReference>
<reference evidence="2 3" key="1">
    <citation type="submission" date="2019-08" db="EMBL/GenBank/DDBJ databases">
        <title>In-depth cultivation of the pig gut microbiome towards novel bacterial diversity and tailored functional studies.</title>
        <authorList>
            <person name="Wylensek D."/>
            <person name="Hitch T.C.A."/>
            <person name="Clavel T."/>
        </authorList>
    </citation>
    <scope>NUCLEOTIDE SEQUENCE [LARGE SCALE GENOMIC DNA]</scope>
    <source>
        <strain evidence="2 3">BSM-380-WT-5A</strain>
    </source>
</reference>
<comment type="caution">
    <text evidence="2">The sequence shown here is derived from an EMBL/GenBank/DDBJ whole genome shotgun (WGS) entry which is preliminary data.</text>
</comment>
<evidence type="ECO:0000313" key="2">
    <source>
        <dbReference type="EMBL" id="MST65973.1"/>
    </source>
</evidence>
<evidence type="ECO:0000313" key="3">
    <source>
        <dbReference type="Proteomes" id="UP000440513"/>
    </source>
</evidence>
<dbReference type="PANTHER" id="PTHR42951:SF22">
    <property type="entry name" value="METALLO BETA-LACTAMASE SUPERFAMILY LIPOPROTEIN"/>
    <property type="match status" value="1"/>
</dbReference>
<dbReference type="SUPFAM" id="SSF56281">
    <property type="entry name" value="Metallo-hydrolase/oxidoreductase"/>
    <property type="match status" value="1"/>
</dbReference>
<dbReference type="InterPro" id="IPR036866">
    <property type="entry name" value="RibonucZ/Hydroxyglut_hydro"/>
</dbReference>
<protein>
    <submittedName>
        <fullName evidence="2">MBL fold metallo-hydrolase</fullName>
    </submittedName>
</protein>
<gene>
    <name evidence="2" type="ORF">FYJ57_04305</name>
</gene>
<dbReference type="PANTHER" id="PTHR42951">
    <property type="entry name" value="METALLO-BETA-LACTAMASE DOMAIN-CONTAINING"/>
    <property type="match status" value="1"/>
</dbReference>
<dbReference type="Gene3D" id="3.60.15.10">
    <property type="entry name" value="Ribonuclease Z/Hydroxyacylglutathione hydrolase-like"/>
    <property type="match status" value="1"/>
</dbReference>
<name>A0A7X2P1W2_9FIRM</name>
<accession>A0A7X2P1W2</accession>
<evidence type="ECO:0000259" key="1">
    <source>
        <dbReference type="SMART" id="SM00849"/>
    </source>
</evidence>
<dbReference type="AlphaFoldDB" id="A0A7X2P1W2"/>
<keyword evidence="2" id="KW-0378">Hydrolase</keyword>
<keyword evidence="3" id="KW-1185">Reference proteome</keyword>